<organism evidence="1 2">
    <name type="scientific">Vreelandella zhuhanensis</name>
    <dbReference type="NCBI Taxonomy" id="2684210"/>
    <lineage>
        <taxon>Bacteria</taxon>
        <taxon>Pseudomonadati</taxon>
        <taxon>Pseudomonadota</taxon>
        <taxon>Gammaproteobacteria</taxon>
        <taxon>Oceanospirillales</taxon>
        <taxon>Halomonadaceae</taxon>
        <taxon>Vreelandella</taxon>
    </lineage>
</organism>
<dbReference type="EMBL" id="WTKP01000003">
    <property type="protein sequence ID" value="MWJ27524.1"/>
    <property type="molecule type" value="Genomic_DNA"/>
</dbReference>
<gene>
    <name evidence="1" type="ORF">GPM19_04755</name>
</gene>
<keyword evidence="2" id="KW-1185">Reference proteome</keyword>
<proteinExistence type="predicted"/>
<evidence type="ECO:0000313" key="2">
    <source>
        <dbReference type="Proteomes" id="UP000437638"/>
    </source>
</evidence>
<dbReference type="RefSeq" id="WP_160417745.1">
    <property type="nucleotide sequence ID" value="NZ_WTKP01000003.1"/>
</dbReference>
<evidence type="ECO:0000313" key="1">
    <source>
        <dbReference type="EMBL" id="MWJ27524.1"/>
    </source>
</evidence>
<protein>
    <submittedName>
        <fullName evidence="1">Uncharacterized protein</fullName>
    </submittedName>
</protein>
<dbReference type="Proteomes" id="UP000437638">
    <property type="component" value="Unassembled WGS sequence"/>
</dbReference>
<reference evidence="1 2" key="1">
    <citation type="submission" date="2019-12" db="EMBL/GenBank/DDBJ databases">
        <title>Halomonas rutogse sp. nov. isolated from two lakes on Tibetan Plateau.</title>
        <authorList>
            <person name="Gao P."/>
        </authorList>
    </citation>
    <scope>NUCLEOTIDE SEQUENCE [LARGE SCALE GENOMIC DNA]</scope>
    <source>
        <strain evidence="1 2">ZH2S</strain>
    </source>
</reference>
<name>A0A7X3KPI4_9GAMM</name>
<dbReference type="AlphaFoldDB" id="A0A7X3KPI4"/>
<comment type="caution">
    <text evidence="1">The sequence shown here is derived from an EMBL/GenBank/DDBJ whole genome shotgun (WGS) entry which is preliminary data.</text>
</comment>
<accession>A0A7X3KPI4</accession>
<sequence>MFDIDFIKSEKLPPLSWCMIFEKNGKAVLHHGKFVEIFGNGFFEGGWDGDVSDMGFDKSHFFLGSGGKFLDDGVLISTPGHALERIYSSRLEGKLYFSNSFPFILACSRQIICNDYYGYESDFASILNGVNGYVKEVPTKEGKVGIHYLKNIKIDRELNVVEKERPKPPAFSNFEHYNKSLSLYLEKFKSNITSSQRENKFDFCSTISNGYDAAACSAKAAEVGCEILCSFNSPEKYREDDGREISKALNFGQVEYRDANEYLNRDDLIEAEFLSSGELGTGIVFSAFEDLWAGKAVFMGERGDKLWDKNWNDVNDEMRVADEVFAGTSMIENRLRVGYILIPLPLFGALSWPSISRISNSEELRPFSVGGNYDRPIPRRILEEKGVSRHLFGMKKNGAGFNYRYDSVRRLKKRMSSASVKSFNDFILEYGKGDLNLNKIYIYILFFWSNKYLYANKMFEVLKFPKVFPSSKPTLIGNPGTPNDLMRWGVYETTQKYLLALEG</sequence>